<dbReference type="PANTHER" id="PTHR21349">
    <property type="entry name" value="50S RIBOSOMAL PROTEIN L21"/>
    <property type="match status" value="1"/>
</dbReference>
<dbReference type="RefSeq" id="WP_111817063.1">
    <property type="nucleotide sequence ID" value="NZ_CBCRZQ010000015.1"/>
</dbReference>
<dbReference type="OrthoDB" id="9813334at2"/>
<dbReference type="PROSITE" id="PS01169">
    <property type="entry name" value="RIBOSOMAL_L21"/>
    <property type="match status" value="1"/>
</dbReference>
<dbReference type="GO" id="GO:0005737">
    <property type="term" value="C:cytoplasm"/>
    <property type="evidence" value="ECO:0007669"/>
    <property type="project" value="UniProtKB-ARBA"/>
</dbReference>
<gene>
    <name evidence="6 9" type="primary">rplU</name>
    <name evidence="9" type="ORF">ESV24_08425</name>
</gene>
<accession>A0A5C6YQU2</accession>
<dbReference type="GO" id="GO:1990904">
    <property type="term" value="C:ribonucleoprotein complex"/>
    <property type="evidence" value="ECO:0007669"/>
    <property type="project" value="UniProtKB-KW"/>
</dbReference>
<evidence type="ECO:0000256" key="2">
    <source>
        <dbReference type="ARBA" id="ARBA00022730"/>
    </source>
</evidence>
<dbReference type="Proteomes" id="UP000321945">
    <property type="component" value="Unassembled WGS sequence"/>
</dbReference>
<dbReference type="GO" id="GO:0003735">
    <property type="term" value="F:structural constituent of ribosome"/>
    <property type="evidence" value="ECO:0007669"/>
    <property type="project" value="InterPro"/>
</dbReference>
<keyword evidence="2 6" id="KW-0699">rRNA-binding</keyword>
<feature type="compositionally biased region" description="Basic and acidic residues" evidence="8">
    <location>
        <begin position="130"/>
        <end position="146"/>
    </location>
</feature>
<protein>
    <recommendedName>
        <fullName evidence="6">Large ribosomal subunit protein bL21</fullName>
    </recommendedName>
</protein>
<evidence type="ECO:0000256" key="6">
    <source>
        <dbReference type="HAMAP-Rule" id="MF_01363"/>
    </source>
</evidence>
<comment type="function">
    <text evidence="6 7">This protein binds to 23S rRNA in the presence of protein L20.</text>
</comment>
<keyword evidence="5 6" id="KW-0687">Ribonucleoprotein</keyword>
<name>A0A5C6YQU2_9FLAO</name>
<dbReference type="GO" id="GO:0006412">
    <property type="term" value="P:translation"/>
    <property type="evidence" value="ECO:0007669"/>
    <property type="project" value="UniProtKB-UniRule"/>
</dbReference>
<dbReference type="HAMAP" id="MF_01363">
    <property type="entry name" value="Ribosomal_bL21"/>
    <property type="match status" value="1"/>
</dbReference>
<reference evidence="9 10" key="1">
    <citation type="submission" date="2019-08" db="EMBL/GenBank/DDBJ databases">
        <title>Genome of Aequorivita lipolytica Y10-2 (type strain).</title>
        <authorList>
            <person name="Bowman J.P."/>
        </authorList>
    </citation>
    <scope>NUCLEOTIDE SEQUENCE [LARGE SCALE GENOMIC DNA]</scope>
    <source>
        <strain evidence="9 10">Y10-2</strain>
    </source>
</reference>
<dbReference type="Gene3D" id="1.10.150.20">
    <property type="entry name" value="5' to 3' exonuclease, C-terminal subdomain"/>
    <property type="match status" value="1"/>
</dbReference>
<comment type="subunit">
    <text evidence="6">Part of the 50S ribosomal subunit. Contacts protein L20.</text>
</comment>
<evidence type="ECO:0000256" key="3">
    <source>
        <dbReference type="ARBA" id="ARBA00022884"/>
    </source>
</evidence>
<dbReference type="EMBL" id="VORU01000005">
    <property type="protein sequence ID" value="TXD69374.1"/>
    <property type="molecule type" value="Genomic_DNA"/>
</dbReference>
<dbReference type="Pfam" id="PF14520">
    <property type="entry name" value="HHH_5"/>
    <property type="match status" value="1"/>
</dbReference>
<evidence type="ECO:0000256" key="1">
    <source>
        <dbReference type="ARBA" id="ARBA00008563"/>
    </source>
</evidence>
<keyword evidence="4 6" id="KW-0689">Ribosomal protein</keyword>
<keyword evidence="10" id="KW-1185">Reference proteome</keyword>
<proteinExistence type="inferred from homology"/>
<dbReference type="InterPro" id="IPR028909">
    <property type="entry name" value="bL21-like"/>
</dbReference>
<evidence type="ECO:0000256" key="7">
    <source>
        <dbReference type="RuleBase" id="RU000562"/>
    </source>
</evidence>
<sequence>MYAIVEIAGQQVKVAKDQKVFVNRLPVEEGKTVSFDNVLLIGDGDNITIGAPAINGAQIGAKVVKHLKGDKVIVFKKKRRKGYRVKNGHRQALSEIVIESIVASGATPAKKEEAKKAAPKKQTKAVAPKAKAETKAPAKKEAPKAKKEVEISENLVSRAEHRAEDANIEINIDKVLHSIGTALKGDADDLKLINGIGPVYEEKLNELGIYTFEQISKLKAADREELSAIDGITREKIEGDEWVKQAKELLKNK</sequence>
<comment type="caution">
    <text evidence="9">The sequence shown here is derived from an EMBL/GenBank/DDBJ whole genome shotgun (WGS) entry which is preliminary data.</text>
</comment>
<evidence type="ECO:0000256" key="5">
    <source>
        <dbReference type="ARBA" id="ARBA00023274"/>
    </source>
</evidence>
<dbReference type="GO" id="GO:0019843">
    <property type="term" value="F:rRNA binding"/>
    <property type="evidence" value="ECO:0007669"/>
    <property type="project" value="UniProtKB-UniRule"/>
</dbReference>
<dbReference type="InterPro" id="IPR018258">
    <property type="entry name" value="Ribosomal_bL21_CS"/>
</dbReference>
<dbReference type="AlphaFoldDB" id="A0A5C6YQU2"/>
<comment type="similarity">
    <text evidence="1 6 7">Belongs to the bacterial ribosomal protein bL21 family.</text>
</comment>
<organism evidence="9 10">
    <name type="scientific">Aequorivita lipolytica</name>
    <dbReference type="NCBI Taxonomy" id="153267"/>
    <lineage>
        <taxon>Bacteria</taxon>
        <taxon>Pseudomonadati</taxon>
        <taxon>Bacteroidota</taxon>
        <taxon>Flavobacteriia</taxon>
        <taxon>Flavobacteriales</taxon>
        <taxon>Flavobacteriaceae</taxon>
        <taxon>Aequorivita</taxon>
    </lineage>
</organism>
<dbReference type="PANTHER" id="PTHR21349:SF0">
    <property type="entry name" value="LARGE RIBOSOMAL SUBUNIT PROTEIN BL21M"/>
    <property type="match status" value="1"/>
</dbReference>
<dbReference type="GO" id="GO:0005840">
    <property type="term" value="C:ribosome"/>
    <property type="evidence" value="ECO:0007669"/>
    <property type="project" value="UniProtKB-KW"/>
</dbReference>
<dbReference type="InterPro" id="IPR001787">
    <property type="entry name" value="Ribosomal_bL21"/>
</dbReference>
<evidence type="ECO:0000256" key="8">
    <source>
        <dbReference type="SAM" id="MobiDB-lite"/>
    </source>
</evidence>
<dbReference type="NCBIfam" id="TIGR00061">
    <property type="entry name" value="L21"/>
    <property type="match status" value="1"/>
</dbReference>
<feature type="region of interest" description="Disordered" evidence="8">
    <location>
        <begin position="109"/>
        <end position="146"/>
    </location>
</feature>
<dbReference type="Pfam" id="PF00829">
    <property type="entry name" value="Ribosomal_L21p"/>
    <property type="match status" value="1"/>
</dbReference>
<keyword evidence="3 6" id="KW-0694">RNA-binding</keyword>
<evidence type="ECO:0000313" key="10">
    <source>
        <dbReference type="Proteomes" id="UP000321945"/>
    </source>
</evidence>
<dbReference type="SUPFAM" id="SSF141091">
    <property type="entry name" value="L21p-like"/>
    <property type="match status" value="1"/>
</dbReference>
<dbReference type="InterPro" id="IPR036164">
    <property type="entry name" value="bL21-like_sf"/>
</dbReference>
<evidence type="ECO:0000313" key="9">
    <source>
        <dbReference type="EMBL" id="TXD69374.1"/>
    </source>
</evidence>
<evidence type="ECO:0000256" key="4">
    <source>
        <dbReference type="ARBA" id="ARBA00022980"/>
    </source>
</evidence>